<gene>
    <name evidence="1" type="primary">smg</name>
    <name evidence="2" type="ORF">C6570_01475</name>
</gene>
<dbReference type="AlphaFoldDB" id="A0A2S0MB01"/>
<dbReference type="HAMAP" id="MF_00598">
    <property type="entry name" value="Smg"/>
    <property type="match status" value="1"/>
</dbReference>
<dbReference type="OrthoDB" id="5297467at2"/>
<evidence type="ECO:0000313" key="3">
    <source>
        <dbReference type="Proteomes" id="UP000239709"/>
    </source>
</evidence>
<dbReference type="Pfam" id="PF04361">
    <property type="entry name" value="DUF494"/>
    <property type="match status" value="1"/>
</dbReference>
<dbReference type="PANTHER" id="PTHR38692:SF1">
    <property type="entry name" value="PROTEIN SMG"/>
    <property type="match status" value="1"/>
</dbReference>
<dbReference type="Proteomes" id="UP000239709">
    <property type="component" value="Chromosome"/>
</dbReference>
<dbReference type="EMBL" id="CP027666">
    <property type="protein sequence ID" value="AVO33072.1"/>
    <property type="molecule type" value="Genomic_DNA"/>
</dbReference>
<proteinExistence type="inferred from homology"/>
<dbReference type="RefSeq" id="WP_106701408.1">
    <property type="nucleotide sequence ID" value="NZ_CP027666.1"/>
</dbReference>
<evidence type="ECO:0000256" key="1">
    <source>
        <dbReference type="HAMAP-Rule" id="MF_00598"/>
    </source>
</evidence>
<dbReference type="PANTHER" id="PTHR38692">
    <property type="entry name" value="PROTEIN SMG"/>
    <property type="match status" value="1"/>
</dbReference>
<dbReference type="InterPro" id="IPR007456">
    <property type="entry name" value="Smg"/>
</dbReference>
<accession>A0A2S0MB01</accession>
<dbReference type="KEGG" id="otk:C6570_01475"/>
<reference evidence="2 3" key="1">
    <citation type="submission" date="2018-03" db="EMBL/GenBank/DDBJ databases">
        <title>Genome sequencing of Ottowia sp.</title>
        <authorList>
            <person name="Kim S.-J."/>
            <person name="Heo J."/>
            <person name="Kwon S.-W."/>
        </authorList>
    </citation>
    <scope>NUCLEOTIDE SEQUENCE [LARGE SCALE GENOMIC DNA]</scope>
    <source>
        <strain evidence="2 3">KADR8-3</strain>
    </source>
</reference>
<sequence>MYEVLAYVYETYWGGEDCPGREQLGRRLSSAGFEREEILAALTWLDGLNSAAQSLGSTPLAADQADAASTAASPAAMRVYTDRELAHLGAEGVACLHFLERSGALPMALRELVIDRALAVAESPLESDELRVIVMMVFWRTGFTPDALILDELCDNPTARVMH</sequence>
<evidence type="ECO:0000313" key="2">
    <source>
        <dbReference type="EMBL" id="AVO33072.1"/>
    </source>
</evidence>
<comment type="similarity">
    <text evidence="1">Belongs to the Smg family.</text>
</comment>
<organism evidence="2 3">
    <name type="scientific">Ottowia oryzae</name>
    <dbReference type="NCBI Taxonomy" id="2109914"/>
    <lineage>
        <taxon>Bacteria</taxon>
        <taxon>Pseudomonadati</taxon>
        <taxon>Pseudomonadota</taxon>
        <taxon>Betaproteobacteria</taxon>
        <taxon>Burkholderiales</taxon>
        <taxon>Comamonadaceae</taxon>
        <taxon>Ottowia</taxon>
    </lineage>
</organism>
<keyword evidence="3" id="KW-1185">Reference proteome</keyword>
<protein>
    <recommendedName>
        <fullName evidence="1">Protein Smg homolog</fullName>
    </recommendedName>
</protein>
<name>A0A2S0MB01_9BURK</name>